<accession>A0ABQ6FEN3</accession>
<sequence>MVLTVFRARLKDEGRDAYYALAPRMGELARAMPGYKSHKVFVAEDGERVTIVEFEDEASQQGWARQVDHVAAKQEGRKSFYAEYRLQICQVMRGSSFKAD</sequence>
<reference evidence="3" key="1">
    <citation type="journal article" date="2019" name="Int. J. Syst. Evol. Microbiol.">
        <title>The Global Catalogue of Microorganisms (GCM) 10K type strain sequencing project: providing services to taxonomists for standard genome sequencing and annotation.</title>
        <authorList>
            <consortium name="The Broad Institute Genomics Platform"/>
            <consortium name="The Broad Institute Genome Sequencing Center for Infectious Disease"/>
            <person name="Wu L."/>
            <person name="Ma J."/>
        </authorList>
    </citation>
    <scope>NUCLEOTIDE SEQUENCE [LARGE SCALE GENOMIC DNA]</scope>
    <source>
        <strain evidence="3">NBRC 102407</strain>
    </source>
</reference>
<keyword evidence="3" id="KW-1185">Reference proteome</keyword>
<dbReference type="InterPro" id="IPR011008">
    <property type="entry name" value="Dimeric_a/b-barrel"/>
</dbReference>
<dbReference type="PANTHER" id="PTHR37811:SF2">
    <property type="entry name" value="ABM DOMAIN-CONTAINING PROTEIN"/>
    <property type="match status" value="1"/>
</dbReference>
<proteinExistence type="predicted"/>
<dbReference type="Gene3D" id="3.30.70.100">
    <property type="match status" value="1"/>
</dbReference>
<evidence type="ECO:0000259" key="1">
    <source>
        <dbReference type="Pfam" id="PF03992"/>
    </source>
</evidence>
<name>A0ABQ6FEN3_9RHOO</name>
<dbReference type="SUPFAM" id="SSF54909">
    <property type="entry name" value="Dimeric alpha+beta barrel"/>
    <property type="match status" value="1"/>
</dbReference>
<dbReference type="Pfam" id="PF03992">
    <property type="entry name" value="ABM"/>
    <property type="match status" value="1"/>
</dbReference>
<comment type="caution">
    <text evidence="2">The sequence shown here is derived from an EMBL/GenBank/DDBJ whole genome shotgun (WGS) entry which is preliminary data.</text>
</comment>
<dbReference type="EMBL" id="BSPX01000041">
    <property type="protein sequence ID" value="GLT23205.1"/>
    <property type="molecule type" value="Genomic_DNA"/>
</dbReference>
<dbReference type="InterPro" id="IPR007138">
    <property type="entry name" value="ABM_dom"/>
</dbReference>
<dbReference type="InterPro" id="IPR052936">
    <property type="entry name" value="Jasmonate_Hydroxylase-like"/>
</dbReference>
<evidence type="ECO:0000313" key="3">
    <source>
        <dbReference type="Proteomes" id="UP001157167"/>
    </source>
</evidence>
<evidence type="ECO:0000313" key="2">
    <source>
        <dbReference type="EMBL" id="GLT23205.1"/>
    </source>
</evidence>
<protein>
    <recommendedName>
        <fullName evidence="1">ABM domain-containing protein</fullName>
    </recommendedName>
</protein>
<dbReference type="PANTHER" id="PTHR37811">
    <property type="entry name" value="BLL5343 PROTEIN"/>
    <property type="match status" value="1"/>
</dbReference>
<organism evidence="2 3">
    <name type="scientific">Zoogloea oryzae</name>
    <dbReference type="NCBI Taxonomy" id="310767"/>
    <lineage>
        <taxon>Bacteria</taxon>
        <taxon>Pseudomonadati</taxon>
        <taxon>Pseudomonadota</taxon>
        <taxon>Betaproteobacteria</taxon>
        <taxon>Rhodocyclales</taxon>
        <taxon>Zoogloeaceae</taxon>
        <taxon>Zoogloea</taxon>
    </lineage>
</organism>
<feature type="domain" description="ABM" evidence="1">
    <location>
        <begin position="1"/>
        <end position="73"/>
    </location>
</feature>
<dbReference type="RefSeq" id="WP_284188424.1">
    <property type="nucleotide sequence ID" value="NZ_BSPX01000041.1"/>
</dbReference>
<gene>
    <name evidence="2" type="ORF">GCM10007933_26680</name>
</gene>
<dbReference type="Proteomes" id="UP001157167">
    <property type="component" value="Unassembled WGS sequence"/>
</dbReference>